<dbReference type="SMART" id="SM00397">
    <property type="entry name" value="t_SNARE"/>
    <property type="match status" value="1"/>
</dbReference>
<dbReference type="EMBL" id="JADGKB010000004">
    <property type="protein sequence ID" value="KAJ3261787.1"/>
    <property type="molecule type" value="Genomic_DNA"/>
</dbReference>
<evidence type="ECO:0000259" key="4">
    <source>
        <dbReference type="PROSITE" id="PS50192"/>
    </source>
</evidence>
<dbReference type="SUPFAM" id="SSF58038">
    <property type="entry name" value="SNARE fusion complex"/>
    <property type="match status" value="1"/>
</dbReference>
<reference evidence="5" key="1">
    <citation type="submission" date="2020-05" db="EMBL/GenBank/DDBJ databases">
        <title>Phylogenomic resolution of chytrid fungi.</title>
        <authorList>
            <person name="Stajich J.E."/>
            <person name="Amses K."/>
            <person name="Simmons R."/>
            <person name="Seto K."/>
            <person name="Myers J."/>
            <person name="Bonds A."/>
            <person name="Quandt C.A."/>
            <person name="Barry K."/>
            <person name="Liu P."/>
            <person name="Grigoriev I."/>
            <person name="Longcore J.E."/>
            <person name="James T.Y."/>
        </authorList>
    </citation>
    <scope>NUCLEOTIDE SEQUENCE</scope>
    <source>
        <strain evidence="5">PLAUS21</strain>
    </source>
</reference>
<keyword evidence="3" id="KW-0472">Membrane</keyword>
<evidence type="ECO:0000313" key="6">
    <source>
        <dbReference type="Proteomes" id="UP001210925"/>
    </source>
</evidence>
<proteinExistence type="inferred from homology"/>
<keyword evidence="3" id="KW-1133">Transmembrane helix</keyword>
<dbReference type="PANTHER" id="PTHR19305">
    <property type="entry name" value="SYNAPTOSOMAL ASSOCIATED PROTEIN"/>
    <property type="match status" value="1"/>
</dbReference>
<feature type="domain" description="T-SNARE coiled-coil homology" evidence="4">
    <location>
        <begin position="175"/>
        <end position="237"/>
    </location>
</feature>
<gene>
    <name evidence="5" type="ORF">HK103_004738</name>
</gene>
<feature type="coiled-coil region" evidence="2">
    <location>
        <begin position="164"/>
        <end position="219"/>
    </location>
</feature>
<dbReference type="InterPro" id="IPR000727">
    <property type="entry name" value="T_SNARE_dom"/>
</dbReference>
<dbReference type="GO" id="GO:0005886">
    <property type="term" value="C:plasma membrane"/>
    <property type="evidence" value="ECO:0007669"/>
    <property type="project" value="TreeGrafter"/>
</dbReference>
<evidence type="ECO:0000256" key="1">
    <source>
        <dbReference type="ARBA" id="ARBA00009480"/>
    </source>
</evidence>
<feature type="transmembrane region" description="Helical" evidence="3">
    <location>
        <begin position="247"/>
        <end position="269"/>
    </location>
</feature>
<evidence type="ECO:0000313" key="5">
    <source>
        <dbReference type="EMBL" id="KAJ3261787.1"/>
    </source>
</evidence>
<evidence type="ECO:0000256" key="2">
    <source>
        <dbReference type="SAM" id="Coils"/>
    </source>
</evidence>
<evidence type="ECO:0000256" key="3">
    <source>
        <dbReference type="SAM" id="Phobius"/>
    </source>
</evidence>
<dbReference type="PANTHER" id="PTHR19305:SF9">
    <property type="entry name" value="SYNAPTOSOMAL-ASSOCIATED PROTEIN 29"/>
    <property type="match status" value="1"/>
</dbReference>
<accession>A0AAD5UPL9</accession>
<organism evidence="5 6">
    <name type="scientific">Boothiomyces macroporosus</name>
    <dbReference type="NCBI Taxonomy" id="261099"/>
    <lineage>
        <taxon>Eukaryota</taxon>
        <taxon>Fungi</taxon>
        <taxon>Fungi incertae sedis</taxon>
        <taxon>Chytridiomycota</taxon>
        <taxon>Chytridiomycota incertae sedis</taxon>
        <taxon>Chytridiomycetes</taxon>
        <taxon>Rhizophydiales</taxon>
        <taxon>Terramycetaceae</taxon>
        <taxon>Boothiomyces</taxon>
    </lineage>
</organism>
<keyword evidence="3" id="KW-0812">Transmembrane</keyword>
<dbReference type="PROSITE" id="PS50192">
    <property type="entry name" value="T_SNARE"/>
    <property type="match status" value="1"/>
</dbReference>
<dbReference type="AlphaFoldDB" id="A0AAD5UPL9"/>
<name>A0AAD5UPL9_9FUNG</name>
<sequence length="271" mass="30393">MSSMRDAHKRLEVIYKACAPQAQEDMAAEAGLDEFTRLKKKVHTDMKAIREALKDREAATKSGGTTTESAEASYRIRVMIKSVKEAVTKMEAIYDKEAKKKKPKDPAKVAEHKEIVQLCKQHIEEVEHLEKRRIADAHAGDRVELLNGAANNNLYANMGKDLPDIDAEEDMKAIKNRNKEIDEEVHQLGQGVAKLKDIAIDMGQELDRQNENLERIDKKVEANLDHVDNINVSLKKALDGVMKGDKFMVNCVLLCVLLALAAFISSQFLSQ</sequence>
<dbReference type="Gene3D" id="1.20.5.110">
    <property type="match status" value="1"/>
</dbReference>
<comment type="similarity">
    <text evidence="1">Belongs to the SNAP-25 family.</text>
</comment>
<dbReference type="Proteomes" id="UP001210925">
    <property type="component" value="Unassembled WGS sequence"/>
</dbReference>
<keyword evidence="6" id="KW-1185">Reference proteome</keyword>
<comment type="caution">
    <text evidence="5">The sequence shown here is derived from an EMBL/GenBank/DDBJ whole genome shotgun (WGS) entry which is preliminary data.</text>
</comment>
<protein>
    <recommendedName>
        <fullName evidence="4">t-SNARE coiled-coil homology domain-containing protein</fullName>
    </recommendedName>
</protein>
<keyword evidence="2" id="KW-0175">Coiled coil</keyword>